<dbReference type="RefSeq" id="WP_112986107.1">
    <property type="nucleotide sequence ID" value="NZ_CP131470.1"/>
</dbReference>
<gene>
    <name evidence="2" type="ORF">DC346_00580</name>
</gene>
<evidence type="ECO:0000313" key="2">
    <source>
        <dbReference type="EMBL" id="RBA50205.1"/>
    </source>
</evidence>
<dbReference type="InterPro" id="IPR027417">
    <property type="entry name" value="P-loop_NTPase"/>
</dbReference>
<dbReference type="EMBL" id="QEWH01000004">
    <property type="protein sequence ID" value="RBA50205.1"/>
    <property type="molecule type" value="Genomic_DNA"/>
</dbReference>
<evidence type="ECO:0000313" key="3">
    <source>
        <dbReference type="Proteomes" id="UP000253688"/>
    </source>
</evidence>
<comment type="caution">
    <text evidence="2">The sequence shown here is derived from an EMBL/GenBank/DDBJ whole genome shotgun (WGS) entry which is preliminary data.</text>
</comment>
<dbReference type="InterPro" id="IPR011646">
    <property type="entry name" value="KAP_P-loop"/>
</dbReference>
<proteinExistence type="predicted"/>
<dbReference type="Proteomes" id="UP000253688">
    <property type="component" value="Unassembled WGS sequence"/>
</dbReference>
<sequence length="556" mass="65910">MDILEKEERLKGILEHNIKNVKIGTAIAITGPWGVGKTFFWKRCIDGYNFKKKYVYISLFGLESLSDLKTHIYSNIENNHSTLDIPRWIRGLPSILKDTRVSQFGLSASTKIFDSLMFNQVKDAIICFDDFERMSNKLDIKDVMGLANYLKLEKNCQIILILDEDKAEGDNKKKYADYKEKLVDETIVINSVEHLIRANSIDVGIDEPLVELMIEFAEALEIHNFRFFQKVLKLYQQFRKELGADIALSTKEIILVRVLQGYLIQDFTNFEYSWSDCRYYSNKDREDWSEIKQQKYEALKKISYNFTQDDLWFYEFKKWFEQVDGIDFDKLKELAQSDLILDKNNQKKDSFHELFDHFWGLKIDDNFTEKLYFASQQVIALESLHNLSFALKILEQLGDVQKANLLEKQVMEWMKLKLKENKKFFNNMSSLGEVKKIFQDFLSEYEEQNKFEGLPSLVEVIYRYIYVQSWSSEHVIALEGATRNDWKEVLFELIPYDNRFHDMNTSQVVTQMLKQSMKPELNSKIKQMIIDVYKEKGQESEFHQRYMDYLILRLKD</sequence>
<dbReference type="Gene3D" id="3.40.50.300">
    <property type="entry name" value="P-loop containing nucleotide triphosphate hydrolases"/>
    <property type="match status" value="1"/>
</dbReference>
<feature type="domain" description="KAP NTPase" evidence="1">
    <location>
        <begin position="22"/>
        <end position="78"/>
    </location>
</feature>
<name>A0A365PNV1_ACIJU</name>
<accession>A0A365PNV1</accession>
<dbReference type="SUPFAM" id="SSF52540">
    <property type="entry name" value="P-loop containing nucleoside triphosphate hydrolases"/>
    <property type="match status" value="1"/>
</dbReference>
<protein>
    <submittedName>
        <fullName evidence="2">KAP family P-loop domain protein</fullName>
    </submittedName>
</protein>
<dbReference type="Pfam" id="PF07693">
    <property type="entry name" value="KAP_NTPase"/>
    <property type="match status" value="1"/>
</dbReference>
<evidence type="ECO:0000259" key="1">
    <source>
        <dbReference type="Pfam" id="PF07693"/>
    </source>
</evidence>
<organism evidence="2 3">
    <name type="scientific">Acinetobacter junii</name>
    <dbReference type="NCBI Taxonomy" id="40215"/>
    <lineage>
        <taxon>Bacteria</taxon>
        <taxon>Pseudomonadati</taxon>
        <taxon>Pseudomonadota</taxon>
        <taxon>Gammaproteobacteria</taxon>
        <taxon>Moraxellales</taxon>
        <taxon>Moraxellaceae</taxon>
        <taxon>Acinetobacter</taxon>
    </lineage>
</organism>
<dbReference type="AlphaFoldDB" id="A0A365PNV1"/>
<reference evidence="2 3" key="1">
    <citation type="submission" date="2018-04" db="EMBL/GenBank/DDBJ databases">
        <title>Acinetobacter junii Genome sequencing and assembly.</title>
        <authorList>
            <person name="Su J."/>
            <person name="Rensing C."/>
            <person name="Mazhar H.S."/>
        </authorList>
    </citation>
    <scope>NUCLEOTIDE SEQUENCE [LARGE SCALE GENOMIC DNA]</scope>
    <source>
        <strain evidence="2 3">SC22</strain>
    </source>
</reference>